<organism evidence="1 2">
    <name type="scientific">Actinomadura physcomitrii</name>
    <dbReference type="NCBI Taxonomy" id="2650748"/>
    <lineage>
        <taxon>Bacteria</taxon>
        <taxon>Bacillati</taxon>
        <taxon>Actinomycetota</taxon>
        <taxon>Actinomycetes</taxon>
        <taxon>Streptosporangiales</taxon>
        <taxon>Thermomonosporaceae</taxon>
        <taxon>Actinomadura</taxon>
    </lineage>
</organism>
<dbReference type="EMBL" id="WBMS02000032">
    <property type="protein sequence ID" value="MWA04987.1"/>
    <property type="molecule type" value="Genomic_DNA"/>
</dbReference>
<gene>
    <name evidence="1" type="ORF">F8568_032405</name>
</gene>
<dbReference type="RefSeq" id="WP_151597489.1">
    <property type="nucleotide sequence ID" value="NZ_WBMS02000032.1"/>
</dbReference>
<sequence>MAITEETITRLRAAATAGDPDAARELGRLLCMLRSDSLERLRDPEFLLTWPEEPWLRAALRARPDDRLAAVVLAGRLVQQIAYWQLNDDNANAHGEDEHTLARRRNEAHALYTQVLETAPDDPAARAGIAALHAWTDDTASTDALENEPPFSYYELTLDMGSGSFLHTESVVTTHPDEVRWACPWLLAPVVAAVKEPPFGVELTLFTYSGGRFDSVVHLHEHLNADGTLAWDAIEIPPLTGNPLPAGHPVGTRHYGYSCDWG</sequence>
<protein>
    <submittedName>
        <fullName evidence="1">Uncharacterized protein</fullName>
    </submittedName>
</protein>
<accession>A0A6I4MM02</accession>
<evidence type="ECO:0000313" key="1">
    <source>
        <dbReference type="EMBL" id="MWA04987.1"/>
    </source>
</evidence>
<name>A0A6I4MM02_9ACTN</name>
<comment type="caution">
    <text evidence="1">The sequence shown here is derived from an EMBL/GenBank/DDBJ whole genome shotgun (WGS) entry which is preliminary data.</text>
</comment>
<evidence type="ECO:0000313" key="2">
    <source>
        <dbReference type="Proteomes" id="UP000462055"/>
    </source>
</evidence>
<dbReference type="AlphaFoldDB" id="A0A6I4MM02"/>
<reference evidence="1" key="1">
    <citation type="submission" date="2019-12" db="EMBL/GenBank/DDBJ databases">
        <title>Actinomadura physcomitrii sp. nov., a novel actinomycete isolated from moss [Physcomitrium sphaericum (Ludw) Fuernr].</title>
        <authorList>
            <person name="Zhuang X."/>
        </authorList>
    </citation>
    <scope>NUCLEOTIDE SEQUENCE [LARGE SCALE GENOMIC DNA]</scope>
    <source>
        <strain evidence="1">LD22</strain>
    </source>
</reference>
<keyword evidence="2" id="KW-1185">Reference proteome</keyword>
<proteinExistence type="predicted"/>
<dbReference type="Proteomes" id="UP000462055">
    <property type="component" value="Unassembled WGS sequence"/>
</dbReference>